<evidence type="ECO:0000256" key="2">
    <source>
        <dbReference type="ARBA" id="ARBA00009986"/>
    </source>
</evidence>
<comment type="catalytic activity">
    <reaction evidence="5">
        <text>succinate semialdehyde + NAD(+) + H2O = succinate + NADH + 2 H(+)</text>
        <dbReference type="Rhea" id="RHEA:13217"/>
        <dbReference type="ChEBI" id="CHEBI:15377"/>
        <dbReference type="ChEBI" id="CHEBI:15378"/>
        <dbReference type="ChEBI" id="CHEBI:30031"/>
        <dbReference type="ChEBI" id="CHEBI:57540"/>
        <dbReference type="ChEBI" id="CHEBI:57706"/>
        <dbReference type="ChEBI" id="CHEBI:57945"/>
        <dbReference type="EC" id="1.2.1.16"/>
    </reaction>
</comment>
<evidence type="ECO:0000256" key="6">
    <source>
        <dbReference type="ARBA" id="ARBA00067047"/>
    </source>
</evidence>
<protein>
    <recommendedName>
        <fullName evidence="6">succinate-semialdehyde dehydrogenase [NAD(P)(+)]</fullName>
        <ecNumber evidence="6">1.2.1.16</ecNumber>
    </recommendedName>
</protein>
<dbReference type="InterPro" id="IPR016163">
    <property type="entry name" value="Ald_DH_C"/>
</dbReference>
<feature type="active site" evidence="7">
    <location>
        <position position="263"/>
    </location>
</feature>
<dbReference type="RefSeq" id="XP_031912450.1">
    <property type="nucleotide sequence ID" value="XM_032062404.1"/>
</dbReference>
<dbReference type="FunFam" id="3.40.309.10:FF:000004">
    <property type="entry name" value="Succinate-semialdehyde dehydrogenase I"/>
    <property type="match status" value="1"/>
</dbReference>
<gene>
    <name evidence="10" type="ORF">BDV38DRAFT_294006</name>
</gene>
<dbReference type="EMBL" id="ML743585">
    <property type="protein sequence ID" value="KAE8136387.1"/>
    <property type="molecule type" value="Genomic_DNA"/>
</dbReference>
<dbReference type="Proteomes" id="UP000325672">
    <property type="component" value="Unassembled WGS sequence"/>
</dbReference>
<evidence type="ECO:0000259" key="9">
    <source>
        <dbReference type="Pfam" id="PF00171"/>
    </source>
</evidence>
<dbReference type="PANTHER" id="PTHR43353:SF11">
    <property type="entry name" value="SUCCINATE SEMIALDEHYDE DEHYDROGENASE (EUROFUNG)"/>
    <property type="match status" value="1"/>
</dbReference>
<proteinExistence type="inferred from homology"/>
<comment type="pathway">
    <text evidence="1">Amino-acid degradation; 4-aminobutanoate degradation.</text>
</comment>
<dbReference type="SUPFAM" id="SSF53720">
    <property type="entry name" value="ALDH-like"/>
    <property type="match status" value="1"/>
</dbReference>
<evidence type="ECO:0000256" key="5">
    <source>
        <dbReference type="ARBA" id="ARBA00052698"/>
    </source>
</evidence>
<feature type="domain" description="Aldehyde dehydrogenase" evidence="9">
    <location>
        <begin position="25"/>
        <end position="486"/>
    </location>
</feature>
<name>A0A5N6SR42_ASPPS</name>
<dbReference type="InterPro" id="IPR016161">
    <property type="entry name" value="Ald_DH/histidinol_DH"/>
</dbReference>
<dbReference type="Gene3D" id="3.40.309.10">
    <property type="entry name" value="Aldehyde Dehydrogenase, Chain A, domain 2"/>
    <property type="match status" value="1"/>
</dbReference>
<dbReference type="InterPro" id="IPR015590">
    <property type="entry name" value="Aldehyde_DH_dom"/>
</dbReference>
<keyword evidence="11" id="KW-1185">Reference proteome</keyword>
<comment type="catalytic activity">
    <reaction evidence="4">
        <text>succinate semialdehyde + NADP(+) + H2O = succinate + NADPH + 2 H(+)</text>
        <dbReference type="Rhea" id="RHEA:13213"/>
        <dbReference type="ChEBI" id="CHEBI:15377"/>
        <dbReference type="ChEBI" id="CHEBI:15378"/>
        <dbReference type="ChEBI" id="CHEBI:30031"/>
        <dbReference type="ChEBI" id="CHEBI:57706"/>
        <dbReference type="ChEBI" id="CHEBI:57783"/>
        <dbReference type="ChEBI" id="CHEBI:58349"/>
        <dbReference type="EC" id="1.2.1.16"/>
    </reaction>
</comment>
<dbReference type="PANTHER" id="PTHR43353">
    <property type="entry name" value="SUCCINATE-SEMIALDEHYDE DEHYDROGENASE, MITOCHONDRIAL"/>
    <property type="match status" value="1"/>
</dbReference>
<dbReference type="InterPro" id="IPR016162">
    <property type="entry name" value="Ald_DH_N"/>
</dbReference>
<dbReference type="InterPro" id="IPR050740">
    <property type="entry name" value="Aldehyde_DH_Superfamily"/>
</dbReference>
<evidence type="ECO:0000256" key="4">
    <source>
        <dbReference type="ARBA" id="ARBA00050387"/>
    </source>
</evidence>
<dbReference type="OrthoDB" id="310895at2759"/>
<comment type="similarity">
    <text evidence="2 8">Belongs to the aldehyde dehydrogenase family.</text>
</comment>
<evidence type="ECO:0000313" key="10">
    <source>
        <dbReference type="EMBL" id="KAE8136387.1"/>
    </source>
</evidence>
<evidence type="ECO:0000256" key="7">
    <source>
        <dbReference type="PROSITE-ProRule" id="PRU10007"/>
    </source>
</evidence>
<dbReference type="Gene3D" id="3.40.605.10">
    <property type="entry name" value="Aldehyde Dehydrogenase, Chain A, domain 1"/>
    <property type="match status" value="1"/>
</dbReference>
<evidence type="ECO:0000256" key="3">
    <source>
        <dbReference type="ARBA" id="ARBA00023002"/>
    </source>
</evidence>
<dbReference type="PROSITE" id="PS00687">
    <property type="entry name" value="ALDEHYDE_DEHYDR_GLU"/>
    <property type="match status" value="1"/>
</dbReference>
<dbReference type="GO" id="GO:0009450">
    <property type="term" value="P:gamma-aminobutyric acid catabolic process"/>
    <property type="evidence" value="ECO:0007669"/>
    <property type="project" value="TreeGrafter"/>
</dbReference>
<dbReference type="FunFam" id="3.40.605.10:FF:000005">
    <property type="entry name" value="Succinate-semialdehyde dehydrogenase I"/>
    <property type="match status" value="1"/>
</dbReference>
<evidence type="ECO:0000313" key="11">
    <source>
        <dbReference type="Proteomes" id="UP000325672"/>
    </source>
</evidence>
<evidence type="ECO:0000256" key="1">
    <source>
        <dbReference type="ARBA" id="ARBA00005176"/>
    </source>
</evidence>
<dbReference type="EC" id="1.2.1.16" evidence="6"/>
<reference evidence="10 11" key="1">
    <citation type="submission" date="2019-04" db="EMBL/GenBank/DDBJ databases">
        <title>Friends and foes A comparative genomics study of 23 Aspergillus species from section Flavi.</title>
        <authorList>
            <consortium name="DOE Joint Genome Institute"/>
            <person name="Kjaerbolling I."/>
            <person name="Vesth T."/>
            <person name="Frisvad J.C."/>
            <person name="Nybo J.L."/>
            <person name="Theobald S."/>
            <person name="Kildgaard S."/>
            <person name="Isbrandt T."/>
            <person name="Kuo A."/>
            <person name="Sato A."/>
            <person name="Lyhne E.K."/>
            <person name="Kogle M.E."/>
            <person name="Wiebenga A."/>
            <person name="Kun R.S."/>
            <person name="Lubbers R.J."/>
            <person name="Makela M.R."/>
            <person name="Barry K."/>
            <person name="Chovatia M."/>
            <person name="Clum A."/>
            <person name="Daum C."/>
            <person name="Haridas S."/>
            <person name="He G."/>
            <person name="LaButti K."/>
            <person name="Lipzen A."/>
            <person name="Mondo S."/>
            <person name="Riley R."/>
            <person name="Salamov A."/>
            <person name="Simmons B.A."/>
            <person name="Magnuson J.K."/>
            <person name="Henrissat B."/>
            <person name="Mortensen U.H."/>
            <person name="Larsen T.O."/>
            <person name="Devries R.P."/>
            <person name="Grigoriev I.V."/>
            <person name="Machida M."/>
            <person name="Baker S.E."/>
            <person name="Andersen M.R."/>
        </authorList>
    </citation>
    <scope>NUCLEOTIDE SEQUENCE [LARGE SCALE GENOMIC DNA]</scope>
    <source>
        <strain evidence="10 11">CBS 117625</strain>
    </source>
</reference>
<dbReference type="GeneID" id="43646614"/>
<dbReference type="AlphaFoldDB" id="A0A5N6SR42"/>
<accession>A0A5N6SR42</accession>
<sequence length="498" mass="53190">MASSFASILKDSSLFVERSYVNGQWVSSNSNATFKVTNPANEAQVGVAPESTIDDLNLAIQAASEAFPTWRSVPGRQRGRILRRIGELLVENKEDIGKIITAENGKAKGDAEGEVMFAASFFEWFGEEAPRIYGDIIPHSSPAGRTRVIKEPVGVCGLIVPWNFPLAMGARKVAAALAAGCTVVMKSDGLTPFASNAMAVVAERAGVPKGVFNVVTALNNTPQLGLAMCESDIIKKISFTGSTRVGKLLMKQSSSTLKKLSLELGGNAPFIVFNDADIETAITSALISKFKVTGQTCVCANRIFVQEGIYDRFAQRLVEEVSKFKVGNGLEDPSVTHGPLTNGVAKVEEHIKDAVSKGAKVLLGGNRLPALGKNYHELTILGNANDSMLVSKEETFGPVAALMKFKTEDEVVQRANNCEVGLASYLITGDLGTSHRVSERLEFGMVAINTGVISDAPAPFGGVKHSGMGREGSKYGVDDYMTIKMITTGGINTIYTRL</sequence>
<dbReference type="CDD" id="cd07103">
    <property type="entry name" value="ALDH_F5_SSADH_GabD"/>
    <property type="match status" value="1"/>
</dbReference>
<dbReference type="InterPro" id="IPR029510">
    <property type="entry name" value="Ald_DH_CS_GLU"/>
</dbReference>
<evidence type="ECO:0000256" key="8">
    <source>
        <dbReference type="RuleBase" id="RU003345"/>
    </source>
</evidence>
<dbReference type="GO" id="GO:0005737">
    <property type="term" value="C:cytoplasm"/>
    <property type="evidence" value="ECO:0007669"/>
    <property type="project" value="TreeGrafter"/>
</dbReference>
<dbReference type="GO" id="GO:0004777">
    <property type="term" value="F:succinate-semialdehyde dehydrogenase (NAD+) activity"/>
    <property type="evidence" value="ECO:0007669"/>
    <property type="project" value="TreeGrafter"/>
</dbReference>
<dbReference type="Pfam" id="PF00171">
    <property type="entry name" value="Aldedh"/>
    <property type="match status" value="1"/>
</dbReference>
<organism evidence="10 11">
    <name type="scientific">Aspergillus pseudotamarii</name>
    <dbReference type="NCBI Taxonomy" id="132259"/>
    <lineage>
        <taxon>Eukaryota</taxon>
        <taxon>Fungi</taxon>
        <taxon>Dikarya</taxon>
        <taxon>Ascomycota</taxon>
        <taxon>Pezizomycotina</taxon>
        <taxon>Eurotiomycetes</taxon>
        <taxon>Eurotiomycetidae</taxon>
        <taxon>Eurotiales</taxon>
        <taxon>Aspergillaceae</taxon>
        <taxon>Aspergillus</taxon>
        <taxon>Aspergillus subgen. Circumdati</taxon>
    </lineage>
</organism>
<keyword evidence="3 8" id="KW-0560">Oxidoreductase</keyword>